<gene>
    <name evidence="1" type="ORF">ACFODT_17050</name>
</gene>
<proteinExistence type="predicted"/>
<protein>
    <submittedName>
        <fullName evidence="1">RICIN domain-containing protein</fullName>
    </submittedName>
</protein>
<organism evidence="1 2">
    <name type="scientific">Vibrio zhugei</name>
    <dbReference type="NCBI Taxonomy" id="2479546"/>
    <lineage>
        <taxon>Bacteria</taxon>
        <taxon>Pseudomonadati</taxon>
        <taxon>Pseudomonadota</taxon>
        <taxon>Gammaproteobacteria</taxon>
        <taxon>Vibrionales</taxon>
        <taxon>Vibrionaceae</taxon>
        <taxon>Vibrio</taxon>
    </lineage>
</organism>
<evidence type="ECO:0000313" key="1">
    <source>
        <dbReference type="EMBL" id="MFC3025511.1"/>
    </source>
</evidence>
<comment type="caution">
    <text evidence="1">The sequence shown here is derived from an EMBL/GenBank/DDBJ whole genome shotgun (WGS) entry which is preliminary data.</text>
</comment>
<dbReference type="Proteomes" id="UP001595384">
    <property type="component" value="Unassembled WGS sequence"/>
</dbReference>
<reference evidence="2" key="1">
    <citation type="journal article" date="2019" name="Int. J. Syst. Evol. Microbiol.">
        <title>The Global Catalogue of Microorganisms (GCM) 10K type strain sequencing project: providing services to taxonomists for standard genome sequencing and annotation.</title>
        <authorList>
            <consortium name="The Broad Institute Genomics Platform"/>
            <consortium name="The Broad Institute Genome Sequencing Center for Infectious Disease"/>
            <person name="Wu L."/>
            <person name="Ma J."/>
        </authorList>
    </citation>
    <scope>NUCLEOTIDE SEQUENCE [LARGE SCALE GENOMIC DNA]</scope>
    <source>
        <strain evidence="2">KCTC 62784</strain>
    </source>
</reference>
<sequence length="68" mass="7399">MKDNHKIKVTSIMYMIVLMLMAAGIKGAFAENAIINGTYSLIVTQSGKALDTSQWGTIDGTDITLNDY</sequence>
<keyword evidence="2" id="KW-1185">Reference proteome</keyword>
<evidence type="ECO:0000313" key="2">
    <source>
        <dbReference type="Proteomes" id="UP001595384"/>
    </source>
</evidence>
<dbReference type="RefSeq" id="WP_123015727.1">
    <property type="nucleotide sequence ID" value="NZ_AP024911.1"/>
</dbReference>
<dbReference type="CDD" id="cd00161">
    <property type="entry name" value="beta-trefoil_Ricin-like"/>
    <property type="match status" value="1"/>
</dbReference>
<accession>A0ABV7CDN8</accession>
<dbReference type="EMBL" id="JBHRSE010000122">
    <property type="protein sequence ID" value="MFC3025511.1"/>
    <property type="molecule type" value="Genomic_DNA"/>
</dbReference>
<name>A0ABV7CDN8_9VIBR</name>